<dbReference type="EMBL" id="CP036434">
    <property type="protein sequence ID" value="QDV04970.1"/>
    <property type="molecule type" value="Genomic_DNA"/>
</dbReference>
<dbReference type="Gene3D" id="2.60.40.1120">
    <property type="entry name" value="Carboxypeptidase-like, regulatory domain"/>
    <property type="match status" value="1"/>
</dbReference>
<dbReference type="AlphaFoldDB" id="A0A518ELK5"/>
<evidence type="ECO:0000313" key="1">
    <source>
        <dbReference type="EMBL" id="QDV04970.1"/>
    </source>
</evidence>
<reference evidence="1 2" key="1">
    <citation type="submission" date="2019-02" db="EMBL/GenBank/DDBJ databases">
        <title>Deep-cultivation of Planctomycetes and their phenomic and genomic characterization uncovers novel biology.</title>
        <authorList>
            <person name="Wiegand S."/>
            <person name="Jogler M."/>
            <person name="Boedeker C."/>
            <person name="Pinto D."/>
            <person name="Vollmers J."/>
            <person name="Rivas-Marin E."/>
            <person name="Kohn T."/>
            <person name="Peeters S.H."/>
            <person name="Heuer A."/>
            <person name="Rast P."/>
            <person name="Oberbeckmann S."/>
            <person name="Bunk B."/>
            <person name="Jeske O."/>
            <person name="Meyerdierks A."/>
            <person name="Storesund J.E."/>
            <person name="Kallscheuer N."/>
            <person name="Luecker S."/>
            <person name="Lage O.M."/>
            <person name="Pohl T."/>
            <person name="Merkel B.J."/>
            <person name="Hornburger P."/>
            <person name="Mueller R.-W."/>
            <person name="Bruemmer F."/>
            <person name="Labrenz M."/>
            <person name="Spormann A.M."/>
            <person name="Op den Camp H."/>
            <person name="Overmann J."/>
            <person name="Amann R."/>
            <person name="Jetten M.S.M."/>
            <person name="Mascher T."/>
            <person name="Medema M.H."/>
            <person name="Devos D.P."/>
            <person name="Kaster A.-K."/>
            <person name="Ovreas L."/>
            <person name="Rohde M."/>
            <person name="Galperin M.Y."/>
            <person name="Jogler C."/>
        </authorList>
    </citation>
    <scope>NUCLEOTIDE SEQUENCE [LARGE SCALE GENOMIC DNA]</scope>
    <source>
        <strain evidence="1 2">Poly30</strain>
    </source>
</reference>
<protein>
    <submittedName>
        <fullName evidence="1">Uncharacterized protein</fullName>
    </submittedName>
</protein>
<sequence precursor="true">MKFAALAVLTALAAVFVLWFSRDVAPPTVSASSETAESESIVDELDPMTAVAAVEADQERTQATSVEVVEQVAEIEATPEAEAGDLRVRVLDEAGEPLGDVPVAVFRLRTGSRSDRMQAVTDHGSGEAAFTDAAARFAREAESYPGSTYEVGLHVPGLDIEGVPIDPLALPVETLELTMPDHGSLEVRIRDASGAPVTEHSHVFVTPLFQSPSEPGRMERGERYNVRADGRSEVSLPYAVTGQQMRVEVYDEGVLAGVHEDIVALRPGEHRVVTLVCRETLPHVIGRVVSADGQAIEARSLDVQFTPRGSTWVELGPKGAFVLPLSRLRAEADGRFSAALSVQLPGMEGNRRVGKVLSGRFDAVVPPPESPLDLGAIILREPAVFVSGTVVDGEGEPLEGAYVSLYMKFNQREDPEDFGWNFAGIDYVYSDAEGRFEVTVDRPVGEYAIRAHAEGFVDRGAVRF</sequence>
<dbReference type="SUPFAM" id="SSF49464">
    <property type="entry name" value="Carboxypeptidase regulatory domain-like"/>
    <property type="match status" value="1"/>
</dbReference>
<accession>A0A518ELK5</accession>
<proteinExistence type="predicted"/>
<evidence type="ECO:0000313" key="2">
    <source>
        <dbReference type="Proteomes" id="UP000320390"/>
    </source>
</evidence>
<dbReference type="Proteomes" id="UP000320390">
    <property type="component" value="Chromosome"/>
</dbReference>
<keyword evidence="2" id="KW-1185">Reference proteome</keyword>
<dbReference type="InterPro" id="IPR008969">
    <property type="entry name" value="CarboxyPept-like_regulatory"/>
</dbReference>
<organism evidence="1 2">
    <name type="scientific">Saltatorellus ferox</name>
    <dbReference type="NCBI Taxonomy" id="2528018"/>
    <lineage>
        <taxon>Bacteria</taxon>
        <taxon>Pseudomonadati</taxon>
        <taxon>Planctomycetota</taxon>
        <taxon>Planctomycetia</taxon>
        <taxon>Planctomycetia incertae sedis</taxon>
        <taxon>Saltatorellus</taxon>
    </lineage>
</organism>
<dbReference type="RefSeq" id="WP_419190864.1">
    <property type="nucleotide sequence ID" value="NZ_CP036434.1"/>
</dbReference>
<name>A0A518ELK5_9BACT</name>
<gene>
    <name evidence="1" type="ORF">Poly30_04650</name>
</gene>